<dbReference type="Proteomes" id="UP000230531">
    <property type="component" value="Chromosome"/>
</dbReference>
<dbReference type="PANTHER" id="PTHR42849">
    <property type="entry name" value="N-ACETYLNEURAMINATE LYASE"/>
    <property type="match status" value="1"/>
</dbReference>
<dbReference type="OrthoDB" id="9782828at2"/>
<dbReference type="Gene3D" id="3.20.20.70">
    <property type="entry name" value="Aldolase class I"/>
    <property type="match status" value="1"/>
</dbReference>
<dbReference type="Pfam" id="PF00701">
    <property type="entry name" value="DHDPS"/>
    <property type="match status" value="1"/>
</dbReference>
<dbReference type="GO" id="GO:0008747">
    <property type="term" value="F:N-acetylneuraminate lyase activity"/>
    <property type="evidence" value="ECO:0007669"/>
    <property type="project" value="TreeGrafter"/>
</dbReference>
<evidence type="ECO:0000313" key="2">
    <source>
        <dbReference type="EMBL" id="ATX33353.1"/>
    </source>
</evidence>
<name>A0A2K8K920_CARRU</name>
<dbReference type="PANTHER" id="PTHR42849:SF1">
    <property type="entry name" value="N-ACETYLNEURAMINATE LYASE"/>
    <property type="match status" value="1"/>
</dbReference>
<keyword evidence="1" id="KW-0456">Lyase</keyword>
<dbReference type="InterPro" id="IPR013785">
    <property type="entry name" value="Aldolase_TIM"/>
</dbReference>
<dbReference type="InterPro" id="IPR002220">
    <property type="entry name" value="DapA-like"/>
</dbReference>
<dbReference type="AlphaFoldDB" id="A0A2K8K920"/>
<dbReference type="GO" id="GO:0005829">
    <property type="term" value="C:cytosol"/>
    <property type="evidence" value="ECO:0007669"/>
    <property type="project" value="TreeGrafter"/>
</dbReference>
<proteinExistence type="predicted"/>
<reference evidence="2 3" key="1">
    <citation type="submission" date="2017-11" db="EMBL/GenBank/DDBJ databases">
        <title>The genome sequence of Candidatus Carsonella ruddii from the psyllid Bactericera trigonica.</title>
        <authorList>
            <person name="Katsir L."/>
            <person name="Zhepu R."/>
            <person name="Piasezky A."/>
            <person name="Jong J."/>
            <person name="Sela N."/>
            <person name="Freilich S."/>
            <person name="Bahar O."/>
        </authorList>
    </citation>
    <scope>NUCLEOTIDE SEQUENCE [LARGE SCALE GENOMIC DNA]</scope>
    <source>
        <strain evidence="2 3">BT</strain>
    </source>
</reference>
<dbReference type="SUPFAM" id="SSF51569">
    <property type="entry name" value="Aldolase"/>
    <property type="match status" value="1"/>
</dbReference>
<gene>
    <name evidence="2" type="ORF">CUN91_00050</name>
</gene>
<protein>
    <recommendedName>
        <fullName evidence="4">Dihydrodipicolinate synthase</fullName>
    </recommendedName>
</protein>
<dbReference type="SMART" id="SM01130">
    <property type="entry name" value="DHDPS"/>
    <property type="match status" value="1"/>
</dbReference>
<evidence type="ECO:0000313" key="3">
    <source>
        <dbReference type="Proteomes" id="UP000230531"/>
    </source>
</evidence>
<sequence>MYNTIAIVTPFKKNGKINWLNLNFLINFYIFNKIKNFLFLGTTGESHNFKTKDYINILLYIKKYNIKFFFNINKINIKKIFYLFFLLKINNNIKVLINIPNYILINNLNLFKYFKIINKFGLKNILYNIPKRNNIILNYNIINKLLKKNFLIYMKNSINNIKNTLIYKNKNIILFSGEDKNLLFCLKNNYYGTISVFNNIIPRNFFFINKKLNFLINKLNFHINPILIKFFLYKVFLIKGIFNSLLFGVEKFYFTQSQT</sequence>
<dbReference type="EMBL" id="CP024798">
    <property type="protein sequence ID" value="ATX33353.1"/>
    <property type="molecule type" value="Genomic_DNA"/>
</dbReference>
<evidence type="ECO:0000256" key="1">
    <source>
        <dbReference type="ARBA" id="ARBA00023239"/>
    </source>
</evidence>
<dbReference type="GO" id="GO:0019262">
    <property type="term" value="P:N-acetylneuraminate catabolic process"/>
    <property type="evidence" value="ECO:0007669"/>
    <property type="project" value="TreeGrafter"/>
</dbReference>
<organism evidence="2 3">
    <name type="scientific">Carsonella ruddii</name>
    <dbReference type="NCBI Taxonomy" id="114186"/>
    <lineage>
        <taxon>Bacteria</taxon>
        <taxon>Pseudomonadati</taxon>
        <taxon>Pseudomonadota</taxon>
        <taxon>Gammaproteobacteria</taxon>
        <taxon>Oceanospirillales</taxon>
        <taxon>Halomonadaceae</taxon>
        <taxon>Zymobacter group</taxon>
        <taxon>Candidatus Carsonella</taxon>
    </lineage>
</organism>
<dbReference type="RefSeq" id="WP_157801423.1">
    <property type="nucleotide sequence ID" value="NZ_CP024798.1"/>
</dbReference>
<accession>A0A2K8K920</accession>
<evidence type="ECO:0008006" key="4">
    <source>
        <dbReference type="Google" id="ProtNLM"/>
    </source>
</evidence>